<dbReference type="InterPro" id="IPR050979">
    <property type="entry name" value="LD-transpeptidase"/>
</dbReference>
<dbReference type="InterPro" id="IPR002477">
    <property type="entry name" value="Peptidoglycan-bd-like"/>
</dbReference>
<dbReference type="GO" id="GO:0018104">
    <property type="term" value="P:peptidoglycan-protein cross-linking"/>
    <property type="evidence" value="ECO:0007669"/>
    <property type="project" value="TreeGrafter"/>
</dbReference>
<protein>
    <submittedName>
        <fullName evidence="10">Murein L,D-transpeptidase</fullName>
    </submittedName>
</protein>
<gene>
    <name evidence="10" type="ORF">FQU76_21450</name>
</gene>
<proteinExistence type="predicted"/>
<feature type="active site" description="Nucleophile" evidence="6">
    <location>
        <position position="268"/>
    </location>
</feature>
<dbReference type="Pfam" id="PF03734">
    <property type="entry name" value="YkuD"/>
    <property type="match status" value="1"/>
</dbReference>
<dbReference type="InterPro" id="IPR036366">
    <property type="entry name" value="PGBDSf"/>
</dbReference>
<evidence type="ECO:0000256" key="7">
    <source>
        <dbReference type="SAM" id="MobiDB-lite"/>
    </source>
</evidence>
<accession>A0A5B8IJI2</accession>
<dbReference type="PROSITE" id="PS52029">
    <property type="entry name" value="LD_TPASE"/>
    <property type="match status" value="1"/>
</dbReference>
<dbReference type="GO" id="GO:0008360">
    <property type="term" value="P:regulation of cell shape"/>
    <property type="evidence" value="ECO:0007669"/>
    <property type="project" value="UniProtKB-UniRule"/>
</dbReference>
<keyword evidence="11" id="KW-1185">Reference proteome</keyword>
<feature type="domain" description="L,D-TPase catalytic" evidence="9">
    <location>
        <begin position="181"/>
        <end position="293"/>
    </location>
</feature>
<keyword evidence="4 6" id="KW-0573">Peptidoglycan synthesis</keyword>
<dbReference type="InterPro" id="IPR038063">
    <property type="entry name" value="Transpep_catalytic_dom"/>
</dbReference>
<dbReference type="InterPro" id="IPR036365">
    <property type="entry name" value="PGBD-like_sf"/>
</dbReference>
<dbReference type="EMBL" id="CP042266">
    <property type="protein sequence ID" value="QDY78652.1"/>
    <property type="molecule type" value="Genomic_DNA"/>
</dbReference>
<evidence type="ECO:0000256" key="1">
    <source>
        <dbReference type="ARBA" id="ARBA00004752"/>
    </source>
</evidence>
<feature type="compositionally biased region" description="Low complexity" evidence="7">
    <location>
        <begin position="26"/>
        <end position="46"/>
    </location>
</feature>
<dbReference type="GO" id="GO:0071555">
    <property type="term" value="P:cell wall organization"/>
    <property type="evidence" value="ECO:0007669"/>
    <property type="project" value="UniProtKB-UniRule"/>
</dbReference>
<evidence type="ECO:0000313" key="10">
    <source>
        <dbReference type="EMBL" id="QDY78652.1"/>
    </source>
</evidence>
<feature type="chain" id="PRO_5023119666" evidence="8">
    <location>
        <begin position="28"/>
        <end position="294"/>
    </location>
</feature>
<dbReference type="RefSeq" id="WP_146481971.1">
    <property type="nucleotide sequence ID" value="NZ_CP042266.1"/>
</dbReference>
<dbReference type="AlphaFoldDB" id="A0A5B8IJI2"/>
<dbReference type="PANTHER" id="PTHR30582:SF33">
    <property type="entry name" value="EXPORTED PROTEIN"/>
    <property type="match status" value="1"/>
</dbReference>
<dbReference type="SUPFAM" id="SSF141523">
    <property type="entry name" value="L,D-transpeptidase catalytic domain-like"/>
    <property type="match status" value="1"/>
</dbReference>
<feature type="signal peptide" evidence="8">
    <location>
        <begin position="1"/>
        <end position="27"/>
    </location>
</feature>
<feature type="region of interest" description="Disordered" evidence="7">
    <location>
        <begin position="26"/>
        <end position="93"/>
    </location>
</feature>
<evidence type="ECO:0000256" key="2">
    <source>
        <dbReference type="ARBA" id="ARBA00022679"/>
    </source>
</evidence>
<evidence type="ECO:0000256" key="3">
    <source>
        <dbReference type="ARBA" id="ARBA00022960"/>
    </source>
</evidence>
<dbReference type="GO" id="GO:0071972">
    <property type="term" value="F:peptidoglycan L,D-transpeptidase activity"/>
    <property type="evidence" value="ECO:0007669"/>
    <property type="project" value="TreeGrafter"/>
</dbReference>
<evidence type="ECO:0000256" key="4">
    <source>
        <dbReference type="ARBA" id="ARBA00022984"/>
    </source>
</evidence>
<sequence>MTSRTVVRRTLAATAVLALAAGCSARAADGPPDAAGTGPGAAASAVPSPPDDSRPGDGDTTPSARPTPPPKKEKKKPEVRETPAEVLMRQGDRGERIRGLQARLAQIGWFDAAPSGTYGRITAAAVRGFQSKRGLPPTGSVTTVTWDRLLGMTKRPTRAELDGRTVRKPKVRLDPRCLEGRVLCISKTTRTLSWVVDGTVRSTMDVRFGSQYTPTREGVFGVFLKSRDHVSTLYDTPMPYALFFSGGQAVHYSADFAADGYRGASHGCVNVRDRAAVAALFDQVRTGDKVVVHW</sequence>
<keyword evidence="8" id="KW-0732">Signal</keyword>
<evidence type="ECO:0000256" key="8">
    <source>
        <dbReference type="SAM" id="SignalP"/>
    </source>
</evidence>
<reference evidence="10 11" key="1">
    <citation type="submission" date="2019-07" db="EMBL/GenBank/DDBJ databases">
        <authorList>
            <person name="Zhu P."/>
        </authorList>
    </citation>
    <scope>NUCLEOTIDE SEQUENCE [LARGE SCALE GENOMIC DNA]</scope>
    <source>
        <strain evidence="10 11">SSL-25</strain>
    </source>
</reference>
<dbReference type="SUPFAM" id="SSF47090">
    <property type="entry name" value="PGBD-like"/>
    <property type="match status" value="1"/>
</dbReference>
<dbReference type="Proteomes" id="UP000320580">
    <property type="component" value="Chromosome"/>
</dbReference>
<organism evidence="10 11">
    <name type="scientific">Streptomyces qinzhouensis</name>
    <dbReference type="NCBI Taxonomy" id="2599401"/>
    <lineage>
        <taxon>Bacteria</taxon>
        <taxon>Bacillati</taxon>
        <taxon>Actinomycetota</taxon>
        <taxon>Actinomycetes</taxon>
        <taxon>Kitasatosporales</taxon>
        <taxon>Streptomycetaceae</taxon>
        <taxon>Streptomyces</taxon>
    </lineage>
</organism>
<evidence type="ECO:0000256" key="6">
    <source>
        <dbReference type="PROSITE-ProRule" id="PRU01373"/>
    </source>
</evidence>
<keyword evidence="3 6" id="KW-0133">Cell shape</keyword>
<name>A0A5B8IJI2_9ACTN</name>
<dbReference type="Gene3D" id="1.10.101.10">
    <property type="entry name" value="PGBD-like superfamily/PGBD"/>
    <property type="match status" value="1"/>
</dbReference>
<keyword evidence="2" id="KW-0808">Transferase</keyword>
<dbReference type="CDD" id="cd16913">
    <property type="entry name" value="YkuD_like"/>
    <property type="match status" value="1"/>
</dbReference>
<comment type="pathway">
    <text evidence="1 6">Cell wall biogenesis; peptidoglycan biosynthesis.</text>
</comment>
<dbReference type="Gene3D" id="2.40.440.10">
    <property type="entry name" value="L,D-transpeptidase catalytic domain-like"/>
    <property type="match status" value="1"/>
</dbReference>
<keyword evidence="5 6" id="KW-0961">Cell wall biogenesis/degradation</keyword>
<dbReference type="PANTHER" id="PTHR30582">
    <property type="entry name" value="L,D-TRANSPEPTIDASE"/>
    <property type="match status" value="1"/>
</dbReference>
<evidence type="ECO:0000256" key="5">
    <source>
        <dbReference type="ARBA" id="ARBA00023316"/>
    </source>
</evidence>
<feature type="active site" description="Proton donor/acceptor" evidence="6">
    <location>
        <position position="251"/>
    </location>
</feature>
<dbReference type="Pfam" id="PF01471">
    <property type="entry name" value="PG_binding_1"/>
    <property type="match status" value="1"/>
</dbReference>
<dbReference type="UniPathway" id="UPA00219"/>
<dbReference type="OrthoDB" id="8887048at2"/>
<dbReference type="PROSITE" id="PS51257">
    <property type="entry name" value="PROKAR_LIPOPROTEIN"/>
    <property type="match status" value="1"/>
</dbReference>
<dbReference type="GO" id="GO:0016740">
    <property type="term" value="F:transferase activity"/>
    <property type="evidence" value="ECO:0007669"/>
    <property type="project" value="UniProtKB-KW"/>
</dbReference>
<dbReference type="GO" id="GO:0005576">
    <property type="term" value="C:extracellular region"/>
    <property type="evidence" value="ECO:0007669"/>
    <property type="project" value="TreeGrafter"/>
</dbReference>
<evidence type="ECO:0000259" key="9">
    <source>
        <dbReference type="PROSITE" id="PS52029"/>
    </source>
</evidence>
<dbReference type="InterPro" id="IPR005490">
    <property type="entry name" value="LD_TPept_cat_dom"/>
</dbReference>
<dbReference type="KEGG" id="sqz:FQU76_21450"/>
<evidence type="ECO:0000313" key="11">
    <source>
        <dbReference type="Proteomes" id="UP000320580"/>
    </source>
</evidence>